<sequence>MINNITVYNNQNIDKIYSDQHNFFIAERKHRETKQKYNFDVSLIRRFKDNKVVFSINNYKKIDHYSVEIVVNKTPIYDKKLNTIANFLVDDNIAWDKANNIQVIIKHYDNVINFFTIERIVKNYEKKIELKNQNSIFNLPYIYTFNFQNLYSDKPKVKIRKNYYSMSINLNKPTNIKNQKNLIKIVGYYEKSSYIDIRKFTRNLFMKTKKMNILNYEDYKDQKDALLFYKEDLKINQQGLESPKVYWQADFEDDFKYEKESEKVLKTKNTESNGFIINPNFEGKIFYELPIEIEHFGNYSFLFLEKYKKIINKSDQDEFIAKFKIRMEQNNTFENFTEFKNMNFIIDNKYWLDVLNEENIKNSFLEKRFFIRKKED</sequence>
<protein>
    <submittedName>
        <fullName evidence="1">Uncharacterized protein</fullName>
    </submittedName>
</protein>
<dbReference type="EMBL" id="ADNC01000027">
    <property type="protein sequence ID" value="EFF41137.1"/>
    <property type="molecule type" value="Genomic_DNA"/>
</dbReference>
<dbReference type="AlphaFoldDB" id="D4XWT1"/>
<comment type="caution">
    <text evidence="1">The sequence shown here is derived from an EMBL/GenBank/DDBJ whole genome shotgun (WGS) entry which is preliminary data.</text>
</comment>
<dbReference type="Proteomes" id="UP000004757">
    <property type="component" value="Unassembled WGS sequence"/>
</dbReference>
<dbReference type="OrthoDB" id="1853332at2"/>
<dbReference type="STRING" id="747682.MALL_0346"/>
<accession>D4XWT1</accession>
<evidence type="ECO:0000313" key="1">
    <source>
        <dbReference type="EMBL" id="EFF41137.1"/>
    </source>
</evidence>
<organism evidence="1 2">
    <name type="scientific">Mycoplasmopsis alligatoris A21JP2</name>
    <dbReference type="NCBI Taxonomy" id="747682"/>
    <lineage>
        <taxon>Bacteria</taxon>
        <taxon>Bacillati</taxon>
        <taxon>Mycoplasmatota</taxon>
        <taxon>Mycoplasmoidales</taxon>
        <taxon>Metamycoplasmataceae</taxon>
        <taxon>Mycoplasmopsis</taxon>
    </lineage>
</organism>
<gene>
    <name evidence="1" type="ORF">MALL_0346</name>
</gene>
<dbReference type="RefSeq" id="WP_005683747.1">
    <property type="nucleotide sequence ID" value="NZ_ADNC01000027.1"/>
</dbReference>
<dbReference type="eggNOG" id="ENOG5032GA1">
    <property type="taxonomic scope" value="Bacteria"/>
</dbReference>
<proteinExistence type="predicted"/>
<evidence type="ECO:0000313" key="2">
    <source>
        <dbReference type="Proteomes" id="UP000004757"/>
    </source>
</evidence>
<keyword evidence="2" id="KW-1185">Reference proteome</keyword>
<reference evidence="1 2" key="1">
    <citation type="submission" date="2010-03" db="EMBL/GenBank/DDBJ databases">
        <authorList>
            <person name="Glass J.I."/>
            <person name="Benders G.A."/>
            <person name="Durkin A.S."/>
            <person name="Farmerie W.G."/>
            <person name="Hlavinka K."/>
            <person name="Hostetler J."/>
            <person name="Jackson J."/>
            <person name="May M.A."/>
            <person name="Miller R.H."/>
            <person name="Paralanov V."/>
            <person name="Radune D."/>
            <person name="Szczypinski B."/>
            <person name="Brown D.R."/>
        </authorList>
    </citation>
    <scope>NUCLEOTIDE SEQUENCE [LARGE SCALE GENOMIC DNA]</scope>
    <source>
        <strain evidence="1 2">A21JP2</strain>
    </source>
</reference>
<name>D4XWT1_9BACT</name>